<keyword evidence="3" id="KW-1185">Reference proteome</keyword>
<organism evidence="2 3">
    <name type="scientific">Ramazzottius varieornatus</name>
    <name type="common">Water bear</name>
    <name type="synonym">Tardigrade</name>
    <dbReference type="NCBI Taxonomy" id="947166"/>
    <lineage>
        <taxon>Eukaryota</taxon>
        <taxon>Metazoa</taxon>
        <taxon>Ecdysozoa</taxon>
        <taxon>Tardigrada</taxon>
        <taxon>Eutardigrada</taxon>
        <taxon>Parachela</taxon>
        <taxon>Hypsibioidea</taxon>
        <taxon>Ramazzottiidae</taxon>
        <taxon>Ramazzottius</taxon>
    </lineage>
</organism>
<dbReference type="Proteomes" id="UP000186922">
    <property type="component" value="Unassembled WGS sequence"/>
</dbReference>
<evidence type="ECO:0000313" key="3">
    <source>
        <dbReference type="Proteomes" id="UP000186922"/>
    </source>
</evidence>
<comment type="caution">
    <text evidence="2">The sequence shown here is derived from an EMBL/GenBank/DDBJ whole genome shotgun (WGS) entry which is preliminary data.</text>
</comment>
<reference evidence="2 3" key="1">
    <citation type="journal article" date="2016" name="Nat. Commun.">
        <title>Extremotolerant tardigrade genome and improved radiotolerance of human cultured cells by tardigrade-unique protein.</title>
        <authorList>
            <person name="Hashimoto T."/>
            <person name="Horikawa D.D."/>
            <person name="Saito Y."/>
            <person name="Kuwahara H."/>
            <person name="Kozuka-Hata H."/>
            <person name="Shin-I T."/>
            <person name="Minakuchi Y."/>
            <person name="Ohishi K."/>
            <person name="Motoyama A."/>
            <person name="Aizu T."/>
            <person name="Enomoto A."/>
            <person name="Kondo K."/>
            <person name="Tanaka S."/>
            <person name="Hara Y."/>
            <person name="Koshikawa S."/>
            <person name="Sagara H."/>
            <person name="Miura T."/>
            <person name="Yokobori S."/>
            <person name="Miyagawa K."/>
            <person name="Suzuki Y."/>
            <person name="Kubo T."/>
            <person name="Oyama M."/>
            <person name="Kohara Y."/>
            <person name="Fujiyama A."/>
            <person name="Arakawa K."/>
            <person name="Katayama T."/>
            <person name="Toyoda A."/>
            <person name="Kunieda T."/>
        </authorList>
    </citation>
    <scope>NUCLEOTIDE SEQUENCE [LARGE SCALE GENOMIC DNA]</scope>
    <source>
        <strain evidence="2 3">YOKOZUNA-1</strain>
    </source>
</reference>
<accession>A0A1D1VR25</accession>
<sequence>MDALQLPLNNKEVPTATRSSNLARNSSVASPTRQTSFTPWDNGDEDREPAQRSGGFMESPAIRTMNQKPGHSVRTSKEIEVDDHGSGDS</sequence>
<gene>
    <name evidence="2" type="primary">RvY_13732-1</name>
    <name evidence="2" type="synonym">RvY_13732.1</name>
    <name evidence="2" type="ORF">RvY_13732</name>
</gene>
<evidence type="ECO:0000256" key="1">
    <source>
        <dbReference type="SAM" id="MobiDB-lite"/>
    </source>
</evidence>
<dbReference type="AlphaFoldDB" id="A0A1D1VR25"/>
<evidence type="ECO:0000313" key="2">
    <source>
        <dbReference type="EMBL" id="GAV03286.1"/>
    </source>
</evidence>
<name>A0A1D1VR25_RAMVA</name>
<feature type="compositionally biased region" description="Basic and acidic residues" evidence="1">
    <location>
        <begin position="75"/>
        <end position="89"/>
    </location>
</feature>
<protein>
    <submittedName>
        <fullName evidence="2">Uncharacterized protein</fullName>
    </submittedName>
</protein>
<feature type="compositionally biased region" description="Polar residues" evidence="1">
    <location>
        <begin position="16"/>
        <end position="39"/>
    </location>
</feature>
<dbReference type="EMBL" id="BDGG01000009">
    <property type="protein sequence ID" value="GAV03286.1"/>
    <property type="molecule type" value="Genomic_DNA"/>
</dbReference>
<proteinExistence type="predicted"/>
<feature type="region of interest" description="Disordered" evidence="1">
    <location>
        <begin position="1"/>
        <end position="89"/>
    </location>
</feature>